<keyword evidence="2" id="KW-1133">Transmembrane helix</keyword>
<organism evidence="3 4">
    <name type="scientific">Enhygromyxa salina</name>
    <dbReference type="NCBI Taxonomy" id="215803"/>
    <lineage>
        <taxon>Bacteria</taxon>
        <taxon>Pseudomonadati</taxon>
        <taxon>Myxococcota</taxon>
        <taxon>Polyangia</taxon>
        <taxon>Nannocystales</taxon>
        <taxon>Nannocystaceae</taxon>
        <taxon>Enhygromyxa</taxon>
    </lineage>
</organism>
<dbReference type="Proteomes" id="UP000031599">
    <property type="component" value="Unassembled WGS sequence"/>
</dbReference>
<evidence type="ECO:0000313" key="4">
    <source>
        <dbReference type="Proteomes" id="UP000031599"/>
    </source>
</evidence>
<proteinExistence type="predicted"/>
<feature type="region of interest" description="Disordered" evidence="1">
    <location>
        <begin position="1"/>
        <end position="46"/>
    </location>
</feature>
<keyword evidence="2" id="KW-0472">Membrane</keyword>
<protein>
    <submittedName>
        <fullName evidence="3">Uncharacterized protein</fullName>
    </submittedName>
</protein>
<dbReference type="EMBL" id="JMCC02000013">
    <property type="protein sequence ID" value="KIG18286.1"/>
    <property type="molecule type" value="Genomic_DNA"/>
</dbReference>
<feature type="transmembrane region" description="Helical" evidence="2">
    <location>
        <begin position="95"/>
        <end position="113"/>
    </location>
</feature>
<keyword evidence="2" id="KW-0812">Transmembrane</keyword>
<feature type="compositionally biased region" description="Acidic residues" evidence="1">
    <location>
        <begin position="1"/>
        <end position="13"/>
    </location>
</feature>
<feature type="transmembrane region" description="Helical" evidence="2">
    <location>
        <begin position="440"/>
        <end position="465"/>
    </location>
</feature>
<gene>
    <name evidence="3" type="ORF">DB30_01395</name>
</gene>
<reference evidence="3 4" key="1">
    <citation type="submission" date="2014-12" db="EMBL/GenBank/DDBJ databases">
        <title>Genome assembly of Enhygromyxa salina DSM 15201.</title>
        <authorList>
            <person name="Sharma G."/>
            <person name="Subramanian S."/>
        </authorList>
    </citation>
    <scope>NUCLEOTIDE SEQUENCE [LARGE SCALE GENOMIC DNA]</scope>
    <source>
        <strain evidence="3 4">DSM 15201</strain>
    </source>
</reference>
<name>A0A0C2D555_9BACT</name>
<feature type="compositionally biased region" description="Acidic residues" evidence="1">
    <location>
        <begin position="33"/>
        <end position="46"/>
    </location>
</feature>
<dbReference type="RefSeq" id="WP_146658184.1">
    <property type="nucleotide sequence ID" value="NZ_JMCC02000013.1"/>
</dbReference>
<comment type="caution">
    <text evidence="3">The sequence shown here is derived from an EMBL/GenBank/DDBJ whole genome shotgun (WGS) entry which is preliminary data.</text>
</comment>
<dbReference type="AlphaFoldDB" id="A0A0C2D555"/>
<evidence type="ECO:0000313" key="3">
    <source>
        <dbReference type="EMBL" id="KIG18286.1"/>
    </source>
</evidence>
<sequence>MSDEQDPDREDDIAPTATDADGAGPENRPHTQDDEDDDDDDLEALDGDGFDRVVAQARDQVGAQLDGELDPNLGERPYTVEEAGMRSKVGWGRSPIVSAVVVVVGMFLLAATWSDFRYFLRSLQSEPRDLGHVGDIYKDGQFTERLDNAWVVLEGDPDVQHAARMQSSEGWIGFMRLIEADASLFVAIPRATQNADNEFPGRFEGRMRRIDEVPQWEKLQTFFNAEELIDIVDLDPAATAAAVAAGSNKVALAAGGEVELGANDKLRVVVAQSAAMVQLGRTTWPTRESADQIIGVLGKPWAFVEKRDTVWVYAVELGSGAVEPNVELYQELTRALNNGEDLASADPMVGGLVLPRRATYLLEFKDLAASGAELSFTYGDNTAETGWQLDASGARLEPVALSDGRLTVPTASIVAVRIERPLSANPDGYLLMVDQHPKDVWPSAVMFGAVLGVVTLNGWALVAALRRRRDQLTEG</sequence>
<accession>A0A0C2D555</accession>
<evidence type="ECO:0000256" key="1">
    <source>
        <dbReference type="SAM" id="MobiDB-lite"/>
    </source>
</evidence>
<evidence type="ECO:0000256" key="2">
    <source>
        <dbReference type="SAM" id="Phobius"/>
    </source>
</evidence>